<evidence type="ECO:0000256" key="4">
    <source>
        <dbReference type="ARBA" id="ARBA00022806"/>
    </source>
</evidence>
<dbReference type="Pfam" id="PF13361">
    <property type="entry name" value="UvrD_C"/>
    <property type="match status" value="1"/>
</dbReference>
<dbReference type="Gene3D" id="3.40.50.300">
    <property type="entry name" value="P-loop containing nucleotide triphosphate hydrolases"/>
    <property type="match status" value="2"/>
</dbReference>
<comment type="catalytic activity">
    <reaction evidence="8">
        <text>Couples ATP hydrolysis with the unwinding of duplex DNA by translocating in the 3'-5' direction.</text>
        <dbReference type="EC" id="5.6.2.4"/>
    </reaction>
</comment>
<dbReference type="SUPFAM" id="SSF52540">
    <property type="entry name" value="P-loop containing nucleoside triphosphate hydrolases"/>
    <property type="match status" value="1"/>
</dbReference>
<keyword evidence="7" id="KW-0413">Isomerase</keyword>
<dbReference type="GO" id="GO:0016787">
    <property type="term" value="F:hydrolase activity"/>
    <property type="evidence" value="ECO:0007669"/>
    <property type="project" value="UniProtKB-UniRule"/>
</dbReference>
<dbReference type="AlphaFoldDB" id="A0A9D9GSG1"/>
<dbReference type="EMBL" id="JADING010000034">
    <property type="protein sequence ID" value="MBO8414085.1"/>
    <property type="molecule type" value="Genomic_DNA"/>
</dbReference>
<evidence type="ECO:0000313" key="14">
    <source>
        <dbReference type="EMBL" id="MBO8414085.1"/>
    </source>
</evidence>
<dbReference type="GO" id="GO:0043138">
    <property type="term" value="F:3'-5' DNA helicase activity"/>
    <property type="evidence" value="ECO:0007669"/>
    <property type="project" value="UniProtKB-EC"/>
</dbReference>
<feature type="binding site" evidence="11">
    <location>
        <begin position="28"/>
        <end position="35"/>
    </location>
    <ligand>
        <name>ATP</name>
        <dbReference type="ChEBI" id="CHEBI:30616"/>
    </ligand>
</feature>
<dbReference type="Gene3D" id="1.10.486.10">
    <property type="entry name" value="PCRA, domain 4"/>
    <property type="match status" value="1"/>
</dbReference>
<keyword evidence="5 11" id="KW-0067">ATP-binding</keyword>
<organism evidence="14 15">
    <name type="scientific">Candidatus Scatoplasma merdavium</name>
    <dbReference type="NCBI Taxonomy" id="2840932"/>
    <lineage>
        <taxon>Bacteria</taxon>
        <taxon>Bacillati</taxon>
        <taxon>Bacillota</taxon>
        <taxon>Bacilli</taxon>
        <taxon>Bacillales</taxon>
        <taxon>Candidatus Scatoplasma</taxon>
    </lineage>
</organism>
<reference evidence="14" key="2">
    <citation type="journal article" date="2021" name="PeerJ">
        <title>Extensive microbial diversity within the chicken gut microbiome revealed by metagenomics and culture.</title>
        <authorList>
            <person name="Gilroy R."/>
            <person name="Ravi A."/>
            <person name="Getino M."/>
            <person name="Pursley I."/>
            <person name="Horton D.L."/>
            <person name="Alikhan N.F."/>
            <person name="Baker D."/>
            <person name="Gharbi K."/>
            <person name="Hall N."/>
            <person name="Watson M."/>
            <person name="Adriaenssens E.M."/>
            <person name="Foster-Nyarko E."/>
            <person name="Jarju S."/>
            <person name="Secka A."/>
            <person name="Antonio M."/>
            <person name="Oren A."/>
            <person name="Chaudhuri R.R."/>
            <person name="La Ragione R."/>
            <person name="Hildebrand F."/>
            <person name="Pallen M.J."/>
        </authorList>
    </citation>
    <scope>NUCLEOTIDE SEQUENCE</scope>
    <source>
        <strain evidence="14">1748</strain>
    </source>
</reference>
<evidence type="ECO:0000313" key="15">
    <source>
        <dbReference type="Proteomes" id="UP000823629"/>
    </source>
</evidence>
<evidence type="ECO:0000256" key="10">
    <source>
        <dbReference type="ARBA" id="ARBA00048988"/>
    </source>
</evidence>
<protein>
    <recommendedName>
        <fullName evidence="9">DNA 3'-5' helicase</fullName>
        <ecNumber evidence="9">5.6.2.4</ecNumber>
    </recommendedName>
</protein>
<name>A0A9D9GSG1_9BACL</name>
<evidence type="ECO:0000256" key="6">
    <source>
        <dbReference type="ARBA" id="ARBA00023125"/>
    </source>
</evidence>
<dbReference type="PANTHER" id="PTHR11070:SF2">
    <property type="entry name" value="ATP-DEPENDENT DNA HELICASE SRS2"/>
    <property type="match status" value="1"/>
</dbReference>
<evidence type="ECO:0000256" key="3">
    <source>
        <dbReference type="ARBA" id="ARBA00022801"/>
    </source>
</evidence>
<dbReference type="InterPro" id="IPR014016">
    <property type="entry name" value="UvrD-like_ATP-bd"/>
</dbReference>
<proteinExistence type="inferred from homology"/>
<keyword evidence="4 11" id="KW-0347">Helicase</keyword>
<evidence type="ECO:0000256" key="7">
    <source>
        <dbReference type="ARBA" id="ARBA00023235"/>
    </source>
</evidence>
<dbReference type="InterPro" id="IPR027417">
    <property type="entry name" value="P-loop_NTPase"/>
</dbReference>
<dbReference type="Pfam" id="PF00580">
    <property type="entry name" value="UvrD-helicase"/>
    <property type="match status" value="1"/>
</dbReference>
<dbReference type="InterPro" id="IPR014017">
    <property type="entry name" value="DNA_helicase_UvrD-like_C"/>
</dbReference>
<sequence length="769" mass="88372">MSIEFKKELNPEQYLAATSDSKYLRIIAGAGTGKTRTLTYRLAYLITRGDLLPNQIAAITFTNKAAKEMAERVNKLLSDRCIGIAYSPTICTFHSFCLRFLRGQLTSHYSDFKPNFSIADEDDQKSIFKKIGEEMGYLMSDDLFKEAIGIVHRLKSQGYKYDGNYFIKEESKEGLVYNVFKSYQNKLAERNMLDFDDILIFTKEILENDKRVRDYYSMRYKVFMIDEFQDTDKLQYDIVRLFMNSECELCVVGDPDQTIYTWRGADDSLITSQLAKDFHPLKTVSLIRNYRSDQNILDVANKLIANNPDREDKSLIANSSMPGEKVHFLSYDDEEQQAFFIAKQISRWVSSGEKRYSDIALIYRSNYMSRAVETMFKRFSIPYDIYGGIRFYEREEVKSALAYLRVLINPYDDLSFSRLIKFPRLGIGDVSFEKLELEAKSRGLAVVDYIVSSYPELPLNKTVIAKLSNFVSAYKRAKEKLNKKTPVIEDNVKIVDDYFNESGLINYYEEIDKKEAKEGESGERVSNIHELVSDYQAYLKRAFSVDDEEEMPFSLSGFLLNVVLLSAQDDIVDDDKVLLMTGHVAKGLEFNTVFAISLVDGLFPTNHAIQDASSKKIEEERRLLYVILTRAKKSLYITTYRGMRYGGQDNLPSRFLPEIDFVPENYEVKNSFKMTYQGSYIKTDKASIKSPSSNVFSNRYSAIKAPNISHLKKANSSSDVEYNVGDKIAHTSFGLGVVTRIEGKYIYVEFENIGEKKLVKGFPLFKKVE</sequence>
<feature type="domain" description="UvrD-like helicase ATP-binding" evidence="12">
    <location>
        <begin position="7"/>
        <end position="293"/>
    </location>
</feature>
<keyword evidence="3 11" id="KW-0378">Hydrolase</keyword>
<dbReference type="CDD" id="cd17932">
    <property type="entry name" value="DEXQc_UvrD"/>
    <property type="match status" value="1"/>
</dbReference>
<reference evidence="14" key="1">
    <citation type="submission" date="2020-10" db="EMBL/GenBank/DDBJ databases">
        <authorList>
            <person name="Gilroy R."/>
        </authorList>
    </citation>
    <scope>NUCLEOTIDE SEQUENCE</scope>
    <source>
        <strain evidence="14">1748</strain>
    </source>
</reference>
<dbReference type="PANTHER" id="PTHR11070">
    <property type="entry name" value="UVRD / RECB / PCRA DNA HELICASE FAMILY MEMBER"/>
    <property type="match status" value="1"/>
</dbReference>
<evidence type="ECO:0000256" key="5">
    <source>
        <dbReference type="ARBA" id="ARBA00022840"/>
    </source>
</evidence>
<dbReference type="PROSITE" id="PS51198">
    <property type="entry name" value="UVRD_HELICASE_ATP_BIND"/>
    <property type="match status" value="1"/>
</dbReference>
<dbReference type="Proteomes" id="UP000823629">
    <property type="component" value="Unassembled WGS sequence"/>
</dbReference>
<evidence type="ECO:0000256" key="8">
    <source>
        <dbReference type="ARBA" id="ARBA00034617"/>
    </source>
</evidence>
<evidence type="ECO:0000256" key="2">
    <source>
        <dbReference type="ARBA" id="ARBA00022741"/>
    </source>
</evidence>
<dbReference type="Gene3D" id="1.10.10.160">
    <property type="match status" value="1"/>
</dbReference>
<accession>A0A9D9GSG1</accession>
<dbReference type="GO" id="GO:0005524">
    <property type="term" value="F:ATP binding"/>
    <property type="evidence" value="ECO:0007669"/>
    <property type="project" value="UniProtKB-UniRule"/>
</dbReference>
<dbReference type="EC" id="5.6.2.4" evidence="9"/>
<dbReference type="InterPro" id="IPR013986">
    <property type="entry name" value="DExx_box_DNA_helicase_dom_sf"/>
</dbReference>
<evidence type="ECO:0000259" key="12">
    <source>
        <dbReference type="PROSITE" id="PS51198"/>
    </source>
</evidence>
<dbReference type="InterPro" id="IPR000212">
    <property type="entry name" value="DNA_helicase_UvrD/REP"/>
</dbReference>
<evidence type="ECO:0000259" key="13">
    <source>
        <dbReference type="PROSITE" id="PS51217"/>
    </source>
</evidence>
<dbReference type="GO" id="GO:0003677">
    <property type="term" value="F:DNA binding"/>
    <property type="evidence" value="ECO:0007669"/>
    <property type="project" value="UniProtKB-KW"/>
</dbReference>
<comment type="caution">
    <text evidence="14">The sequence shown here is derived from an EMBL/GenBank/DDBJ whole genome shotgun (WGS) entry which is preliminary data.</text>
</comment>
<comment type="catalytic activity">
    <reaction evidence="10">
        <text>ATP + H2O = ADP + phosphate + H(+)</text>
        <dbReference type="Rhea" id="RHEA:13065"/>
        <dbReference type="ChEBI" id="CHEBI:15377"/>
        <dbReference type="ChEBI" id="CHEBI:15378"/>
        <dbReference type="ChEBI" id="CHEBI:30616"/>
        <dbReference type="ChEBI" id="CHEBI:43474"/>
        <dbReference type="ChEBI" id="CHEBI:456216"/>
        <dbReference type="EC" id="5.6.2.4"/>
    </reaction>
</comment>
<gene>
    <name evidence="14" type="ORF">IAC78_01195</name>
</gene>
<evidence type="ECO:0000256" key="9">
    <source>
        <dbReference type="ARBA" id="ARBA00034808"/>
    </source>
</evidence>
<keyword evidence="6" id="KW-0238">DNA-binding</keyword>
<evidence type="ECO:0000256" key="1">
    <source>
        <dbReference type="ARBA" id="ARBA00009922"/>
    </source>
</evidence>
<dbReference type="GO" id="GO:0000725">
    <property type="term" value="P:recombinational repair"/>
    <property type="evidence" value="ECO:0007669"/>
    <property type="project" value="TreeGrafter"/>
</dbReference>
<keyword evidence="2 11" id="KW-0547">Nucleotide-binding</keyword>
<evidence type="ECO:0000256" key="11">
    <source>
        <dbReference type="PROSITE-ProRule" id="PRU00560"/>
    </source>
</evidence>
<dbReference type="PROSITE" id="PS51217">
    <property type="entry name" value="UVRD_HELICASE_CTER"/>
    <property type="match status" value="1"/>
</dbReference>
<feature type="domain" description="UvrD-like helicase C-terminal" evidence="13">
    <location>
        <begin position="294"/>
        <end position="587"/>
    </location>
</feature>
<comment type="similarity">
    <text evidence="1">Belongs to the helicase family. UvrD subfamily.</text>
</comment>